<dbReference type="Proteomes" id="UP000507163">
    <property type="component" value="Chromosome 5"/>
</dbReference>
<name>A0A1C6X7V2_PLACU</name>
<dbReference type="AlphaFoldDB" id="A0A1C6X7V2"/>
<sequence>MYDSICNNERGHRIGVLPIYMPGKMYNSQCTTMEDLRKFEVAGSPGIKNIVQETTINVPKIQYKEKVVEIPRVEYRAYPVVKDIETPIYKDRYIYKNVEVPQKQVRIKPVYNVVNVPQYKYVEKAVKKKYKRFRYVPKEVQVPFRPKREIYTEIPMPRYIRQYDQTFIEPQNMIDNGYTEEMPLFEGYNDNFLNMMNPFYNASNNRTRNSKGFLSCLCNNNNNIDTVTYENLDPLLFSEPTPYMYNNNYYGRSNTFCCSSENDILYDSPPYEIYGYNYPIIKTRDENYFYKRIIEAASSVLAATGVAIILAGKLGIYGISLLLRNNTNQDSKKEIKDCPHKKNKHNNEKKEHKEINGINGGHLNKVDEKI</sequence>
<feature type="region of interest" description="Disordered" evidence="1">
    <location>
        <begin position="331"/>
        <end position="370"/>
    </location>
</feature>
<keyword evidence="2" id="KW-0472">Membrane</keyword>
<evidence type="ECO:0000256" key="1">
    <source>
        <dbReference type="SAM" id="MobiDB-lite"/>
    </source>
</evidence>
<proteinExistence type="predicted"/>
<feature type="transmembrane region" description="Helical" evidence="2">
    <location>
        <begin position="300"/>
        <end position="323"/>
    </location>
</feature>
<keyword evidence="2" id="KW-0812">Transmembrane</keyword>
<dbReference type="EMBL" id="LT608171">
    <property type="protein sequence ID" value="SCL99471.1"/>
    <property type="molecule type" value="Genomic_DNA"/>
</dbReference>
<keyword evidence="2" id="KW-1133">Transmembrane helix</keyword>
<reference evidence="3 4" key="1">
    <citation type="submission" date="2016-08" db="EMBL/GenBank/DDBJ databases">
        <authorList>
            <consortium name="Pathogen Informatics"/>
        </authorList>
    </citation>
    <scope>NUCLEOTIDE SEQUENCE [LARGE SCALE GENOMIC DNA]</scope>
    <source>
        <strain evidence="3 4">AJ</strain>
    </source>
</reference>
<evidence type="ECO:0000313" key="4">
    <source>
        <dbReference type="Proteomes" id="UP000507163"/>
    </source>
</evidence>
<protein>
    <submittedName>
        <fullName evidence="3">Inner membrane complex protein 1m, putative</fullName>
    </submittedName>
</protein>
<gene>
    <name evidence="3" type="primary">IMC1m</name>
    <name evidence="3" type="ORF">PCHAJ_000078000</name>
</gene>
<accession>A0A1C6X7V2</accession>
<evidence type="ECO:0000256" key="2">
    <source>
        <dbReference type="SAM" id="Phobius"/>
    </source>
</evidence>
<evidence type="ECO:0000313" key="3">
    <source>
        <dbReference type="EMBL" id="SCL99471.1"/>
    </source>
</evidence>
<organism evidence="3 4">
    <name type="scientific">Plasmodium chabaudi chabaudi</name>
    <dbReference type="NCBI Taxonomy" id="31271"/>
    <lineage>
        <taxon>Eukaryota</taxon>
        <taxon>Sar</taxon>
        <taxon>Alveolata</taxon>
        <taxon>Apicomplexa</taxon>
        <taxon>Aconoidasida</taxon>
        <taxon>Haemosporida</taxon>
        <taxon>Plasmodiidae</taxon>
        <taxon>Plasmodium</taxon>
        <taxon>Plasmodium (Vinckeia)</taxon>
    </lineage>
</organism>
<feature type="compositionally biased region" description="Basic and acidic residues" evidence="1">
    <location>
        <begin position="331"/>
        <end position="355"/>
    </location>
</feature>